<dbReference type="Proteomes" id="UP000241433">
    <property type="component" value="Segment"/>
</dbReference>
<organism evidence="1 2">
    <name type="scientific">Microbacterium phage Espinosa</name>
    <dbReference type="NCBI Taxonomy" id="2079582"/>
    <lineage>
        <taxon>Viruses</taxon>
        <taxon>Duplodnaviria</taxon>
        <taxon>Heunggongvirae</taxon>
        <taxon>Uroviricota</taxon>
        <taxon>Caudoviricetes</taxon>
        <taxon>Ilzatvirus</taxon>
        <taxon>Ilzatvirus ilzat</taxon>
    </lineage>
</organism>
<evidence type="ECO:0000313" key="1">
    <source>
        <dbReference type="EMBL" id="AUX82831.1"/>
    </source>
</evidence>
<gene>
    <name evidence="1" type="primary">57</name>
    <name evidence="1" type="ORF">PBI_ESPINOSA_57</name>
</gene>
<dbReference type="EMBL" id="MG839018">
    <property type="protein sequence ID" value="AUX82831.1"/>
    <property type="molecule type" value="Genomic_DNA"/>
</dbReference>
<evidence type="ECO:0000313" key="2">
    <source>
        <dbReference type="Proteomes" id="UP000241433"/>
    </source>
</evidence>
<protein>
    <submittedName>
        <fullName evidence="1">Uncharacterized protein</fullName>
    </submittedName>
</protein>
<reference evidence="1 2" key="1">
    <citation type="submission" date="2018-01" db="EMBL/GenBank/DDBJ databases">
        <authorList>
            <person name="Kukan E.N."/>
            <person name="Betsko A.J."/>
            <person name="Garlena R.A."/>
            <person name="Russell D.A."/>
            <person name="Pope W.H."/>
            <person name="Jacobs-Sera D."/>
            <person name="Hatfull G.F."/>
        </authorList>
    </citation>
    <scope>NUCLEOTIDE SEQUENCE [LARGE SCALE GENOMIC DNA]</scope>
</reference>
<accession>A0A2L0HMD5</accession>
<sequence>MTVATYIIARTGKGRPTLQHALADDGQRTVCGLDVSYWSRAYQSRPITEIVCRKCAKRLTGSA</sequence>
<name>A0A2L0HMD5_9CAUD</name>
<proteinExistence type="predicted"/>